<organism evidence="1 2">
    <name type="scientific">Plectonema radiosum NIES-515</name>
    <dbReference type="NCBI Taxonomy" id="2986073"/>
    <lineage>
        <taxon>Bacteria</taxon>
        <taxon>Bacillati</taxon>
        <taxon>Cyanobacteriota</taxon>
        <taxon>Cyanophyceae</taxon>
        <taxon>Oscillatoriophycideae</taxon>
        <taxon>Oscillatoriales</taxon>
        <taxon>Microcoleaceae</taxon>
        <taxon>Plectonema</taxon>
    </lineage>
</organism>
<protein>
    <submittedName>
        <fullName evidence="1">Recombinase family protein</fullName>
    </submittedName>
</protein>
<evidence type="ECO:0000313" key="1">
    <source>
        <dbReference type="EMBL" id="MCV3214835.1"/>
    </source>
</evidence>
<sequence>PPSPPSSTVGEFIQLLRRGTITANPYPMRPVGPASKAVTLATIFQYRASRRSHRWHFWLDAGSPLWSKGGAATLFGAPFFLQHRLGEPWTAEDEKLSEEQRLQRILADLLSRVSEKVYLCHSELAVNGQEQLGPLLPLVNACVSVITEPAVKK</sequence>
<feature type="non-terminal residue" evidence="1">
    <location>
        <position position="1"/>
    </location>
</feature>
<proteinExistence type="predicted"/>
<accession>A0ABT3B0D2</accession>
<dbReference type="EMBL" id="JAOWRF010000220">
    <property type="protein sequence ID" value="MCV3214835.1"/>
    <property type="molecule type" value="Genomic_DNA"/>
</dbReference>
<comment type="caution">
    <text evidence="1">The sequence shown here is derived from an EMBL/GenBank/DDBJ whole genome shotgun (WGS) entry which is preliminary data.</text>
</comment>
<reference evidence="1 2" key="1">
    <citation type="submission" date="2022-10" db="EMBL/GenBank/DDBJ databases">
        <title>Identification of biosynthetic pathway for the production of the potent trypsin inhibitor radiosumin.</title>
        <authorList>
            <person name="Fewer D.P."/>
            <person name="Delbaje E."/>
            <person name="Ouyang X."/>
            <person name="Agostino P.D."/>
            <person name="Wahlsten M."/>
            <person name="Jokela J."/>
            <person name="Permi P."/>
            <person name="Haapaniemi E."/>
            <person name="Koistinen H."/>
        </authorList>
    </citation>
    <scope>NUCLEOTIDE SEQUENCE [LARGE SCALE GENOMIC DNA]</scope>
    <source>
        <strain evidence="1 2">NIES-515</strain>
    </source>
</reference>
<keyword evidence="2" id="KW-1185">Reference proteome</keyword>
<evidence type="ECO:0000313" key="2">
    <source>
        <dbReference type="Proteomes" id="UP001526143"/>
    </source>
</evidence>
<name>A0ABT3B0D2_9CYAN</name>
<dbReference type="Proteomes" id="UP001526143">
    <property type="component" value="Unassembled WGS sequence"/>
</dbReference>
<gene>
    <name evidence="1" type="ORF">OGM63_15140</name>
</gene>